<proteinExistence type="predicted"/>
<dbReference type="EMBL" id="CYRY02047213">
    <property type="protein sequence ID" value="VCX43156.1"/>
    <property type="molecule type" value="Genomic_DNA"/>
</dbReference>
<reference evidence="1 2" key="1">
    <citation type="submission" date="2018-10" db="EMBL/GenBank/DDBJ databases">
        <authorList>
            <person name="Ekblom R."/>
            <person name="Jareborg N."/>
        </authorList>
    </citation>
    <scope>NUCLEOTIDE SEQUENCE [LARGE SCALE GENOMIC DNA]</scope>
    <source>
        <tissue evidence="1">Muscle</tissue>
    </source>
</reference>
<comment type="caution">
    <text evidence="1">The sequence shown here is derived from an EMBL/GenBank/DDBJ whole genome shotgun (WGS) entry which is preliminary data.</text>
</comment>
<keyword evidence="2" id="KW-1185">Reference proteome</keyword>
<name>A0A9X9QBC4_GULGU</name>
<evidence type="ECO:0000313" key="2">
    <source>
        <dbReference type="Proteomes" id="UP000269945"/>
    </source>
</evidence>
<dbReference type="AlphaFoldDB" id="A0A9X9QBC4"/>
<feature type="non-terminal residue" evidence="1">
    <location>
        <position position="1"/>
    </location>
</feature>
<evidence type="ECO:0000313" key="1">
    <source>
        <dbReference type="EMBL" id="VCX43156.1"/>
    </source>
</evidence>
<organism evidence="1 2">
    <name type="scientific">Gulo gulo</name>
    <name type="common">Wolverine</name>
    <name type="synonym">Gluton</name>
    <dbReference type="NCBI Taxonomy" id="48420"/>
    <lineage>
        <taxon>Eukaryota</taxon>
        <taxon>Metazoa</taxon>
        <taxon>Chordata</taxon>
        <taxon>Craniata</taxon>
        <taxon>Vertebrata</taxon>
        <taxon>Euteleostomi</taxon>
        <taxon>Mammalia</taxon>
        <taxon>Eutheria</taxon>
        <taxon>Laurasiatheria</taxon>
        <taxon>Carnivora</taxon>
        <taxon>Caniformia</taxon>
        <taxon>Musteloidea</taxon>
        <taxon>Mustelidae</taxon>
        <taxon>Guloninae</taxon>
        <taxon>Gulo</taxon>
    </lineage>
</organism>
<accession>A0A9X9QBC4</accession>
<protein>
    <submittedName>
        <fullName evidence="1">Uncharacterized protein</fullName>
    </submittedName>
</protein>
<gene>
    <name evidence="1" type="ORF">BN2614_LOCUS4</name>
</gene>
<sequence length="78" mass="8879">SQQWFNSCQEDLSALCRRDVEVYNRVIQQFGFLESSWSLWARPCSGGRRSCFLAPTALTESTDPTWLQACGRSTSKRA</sequence>
<dbReference type="Proteomes" id="UP000269945">
    <property type="component" value="Unassembled WGS sequence"/>
</dbReference>